<accession>A0A1G6ZMK2</accession>
<evidence type="ECO:0000313" key="2">
    <source>
        <dbReference type="EMBL" id="SDE03760.1"/>
    </source>
</evidence>
<dbReference type="InterPro" id="IPR029021">
    <property type="entry name" value="Prot-tyrosine_phosphatase-like"/>
</dbReference>
<feature type="domain" description="Beta-lactamase hydrolase-like protein phosphatase-like" evidence="1">
    <location>
        <begin position="2"/>
        <end position="110"/>
    </location>
</feature>
<dbReference type="RefSeq" id="WP_090109219.1">
    <property type="nucleotide sequence ID" value="NZ_FNAT01000001.1"/>
</dbReference>
<dbReference type="CDD" id="cd14503">
    <property type="entry name" value="PTP-bact"/>
    <property type="match status" value="1"/>
</dbReference>
<dbReference type="InterPro" id="IPR005939">
    <property type="entry name" value="BLH_phosphatase-like"/>
</dbReference>
<dbReference type="OrthoDB" id="9805710at2"/>
<evidence type="ECO:0000259" key="1">
    <source>
        <dbReference type="Pfam" id="PF04273"/>
    </source>
</evidence>
<protein>
    <submittedName>
        <fullName evidence="2">TIGR01244 family protein</fullName>
    </submittedName>
</protein>
<dbReference type="EMBL" id="FNAT01000001">
    <property type="protein sequence ID" value="SDE03760.1"/>
    <property type="molecule type" value="Genomic_DNA"/>
</dbReference>
<proteinExistence type="predicted"/>
<name>A0A1G6ZMK2_9RHOB</name>
<organism evidence="2 3">
    <name type="scientific">Limimaricola pyoseonensis</name>
    <dbReference type="NCBI Taxonomy" id="521013"/>
    <lineage>
        <taxon>Bacteria</taxon>
        <taxon>Pseudomonadati</taxon>
        <taxon>Pseudomonadota</taxon>
        <taxon>Alphaproteobacteria</taxon>
        <taxon>Rhodobacterales</taxon>
        <taxon>Paracoccaceae</taxon>
        <taxon>Limimaricola</taxon>
    </lineage>
</organism>
<dbReference type="NCBIfam" id="TIGR01244">
    <property type="entry name" value="TIGR01244 family sulfur transferase"/>
    <property type="match status" value="1"/>
</dbReference>
<gene>
    <name evidence="2" type="ORF">SAMN04488567_0598</name>
</gene>
<dbReference type="Gene3D" id="3.90.190.10">
    <property type="entry name" value="Protein tyrosine phosphatase superfamily"/>
    <property type="match status" value="1"/>
</dbReference>
<dbReference type="SUPFAM" id="SSF52799">
    <property type="entry name" value="(Phosphotyrosine protein) phosphatases II"/>
    <property type="match status" value="1"/>
</dbReference>
<keyword evidence="3" id="KW-1185">Reference proteome</keyword>
<evidence type="ECO:0000313" key="3">
    <source>
        <dbReference type="Proteomes" id="UP000198922"/>
    </source>
</evidence>
<reference evidence="3" key="1">
    <citation type="submission" date="2016-10" db="EMBL/GenBank/DDBJ databases">
        <authorList>
            <person name="Varghese N."/>
            <person name="Submissions S."/>
        </authorList>
    </citation>
    <scope>NUCLEOTIDE SEQUENCE [LARGE SCALE GENOMIC DNA]</scope>
    <source>
        <strain evidence="3">DSM 21424</strain>
    </source>
</reference>
<dbReference type="Pfam" id="PF04273">
    <property type="entry name" value="BLH_phosphatase"/>
    <property type="match status" value="1"/>
</dbReference>
<dbReference type="Proteomes" id="UP000198922">
    <property type="component" value="Unassembled WGS sequence"/>
</dbReference>
<dbReference type="AlphaFoldDB" id="A0A1G6ZMK2"/>
<sequence>MDIRRIAPDYAVSPQIAPEDIPAIKEAGFSTVLCNRPDEEVPAELQAEALRVATEAAGLRFALNPVTHQSLNREVVDRQMQALESSDGPVLAYCASGTRSSIVWSLGQVGRMETDEIIAATEKAGYDLARLRPQLEALREADGEAE</sequence>
<dbReference type="STRING" id="521013.SAMN04488567_0598"/>
<dbReference type="GO" id="GO:0016787">
    <property type="term" value="F:hydrolase activity"/>
    <property type="evidence" value="ECO:0007669"/>
    <property type="project" value="InterPro"/>
</dbReference>